<comment type="similarity">
    <text evidence="1">Belongs to the membrane fusion protein (MFP) (TC 8.A.1) family.</text>
</comment>
<dbReference type="Gene3D" id="2.40.420.20">
    <property type="match status" value="1"/>
</dbReference>
<dbReference type="KEGG" id="str:Sterm_3297"/>
<protein>
    <submittedName>
        <fullName evidence="3">Efflux transporter, RND family, MFP subunit</fullName>
    </submittedName>
</protein>
<proteinExistence type="inferred from homology"/>
<dbReference type="eggNOG" id="COG0845">
    <property type="taxonomic scope" value="Bacteria"/>
</dbReference>
<reference evidence="4" key="1">
    <citation type="submission" date="2009-09" db="EMBL/GenBank/DDBJ databases">
        <title>The complete chromosome of Sebaldella termitidis ATCC 33386.</title>
        <authorList>
            <consortium name="US DOE Joint Genome Institute (JGI-PGF)"/>
            <person name="Lucas S."/>
            <person name="Copeland A."/>
            <person name="Lapidus A."/>
            <person name="Glavina del Rio T."/>
            <person name="Dalin E."/>
            <person name="Tice H."/>
            <person name="Bruce D."/>
            <person name="Goodwin L."/>
            <person name="Pitluck S."/>
            <person name="Kyrpides N."/>
            <person name="Mavromatis K."/>
            <person name="Ivanova N."/>
            <person name="Mikhailova N."/>
            <person name="Sims D."/>
            <person name="Meincke L."/>
            <person name="Brettin T."/>
            <person name="Detter J.C."/>
            <person name="Han C."/>
            <person name="Larimer F."/>
            <person name="Land M."/>
            <person name="Hauser L."/>
            <person name="Markowitz V."/>
            <person name="Cheng J.F."/>
            <person name="Hugenholtz P."/>
            <person name="Woyke T."/>
            <person name="Wu D."/>
            <person name="Eisen J.A."/>
        </authorList>
    </citation>
    <scope>NUCLEOTIDE SEQUENCE [LARGE SCALE GENOMIC DNA]</scope>
    <source>
        <strain evidence="4">ATCC 33386 / NCTC 11300</strain>
    </source>
</reference>
<dbReference type="HOGENOM" id="CLU_018816_1_2_0"/>
<evidence type="ECO:0000313" key="3">
    <source>
        <dbReference type="EMBL" id="ACZ10137.1"/>
    </source>
</evidence>
<organism evidence="3 4">
    <name type="scientific">Sebaldella termitidis (strain ATCC 33386 / NCTC 11300)</name>
    <dbReference type="NCBI Taxonomy" id="526218"/>
    <lineage>
        <taxon>Bacteria</taxon>
        <taxon>Fusobacteriati</taxon>
        <taxon>Fusobacteriota</taxon>
        <taxon>Fusobacteriia</taxon>
        <taxon>Fusobacteriales</taxon>
        <taxon>Leptotrichiaceae</taxon>
        <taxon>Sebaldella</taxon>
    </lineage>
</organism>
<feature type="domain" description="CusB-like beta-barrel" evidence="2">
    <location>
        <begin position="188"/>
        <end position="257"/>
    </location>
</feature>
<dbReference type="Gene3D" id="2.40.30.170">
    <property type="match status" value="1"/>
</dbReference>
<dbReference type="NCBIfam" id="TIGR01730">
    <property type="entry name" value="RND_mfp"/>
    <property type="match status" value="1"/>
</dbReference>
<dbReference type="PROSITE" id="PS51257">
    <property type="entry name" value="PROKAR_LIPOPROTEIN"/>
    <property type="match status" value="1"/>
</dbReference>
<dbReference type="Gene3D" id="1.10.287.470">
    <property type="entry name" value="Helix hairpin bin"/>
    <property type="match status" value="1"/>
</dbReference>
<dbReference type="STRING" id="526218.Sterm_3297"/>
<dbReference type="PANTHER" id="PTHR30469:SF33">
    <property type="entry name" value="SLR1207 PROTEIN"/>
    <property type="match status" value="1"/>
</dbReference>
<dbReference type="AlphaFoldDB" id="D1APV3"/>
<evidence type="ECO:0000259" key="2">
    <source>
        <dbReference type="Pfam" id="PF25954"/>
    </source>
</evidence>
<dbReference type="GO" id="GO:1990281">
    <property type="term" value="C:efflux pump complex"/>
    <property type="evidence" value="ECO:0007669"/>
    <property type="project" value="TreeGrafter"/>
</dbReference>
<dbReference type="InterPro" id="IPR006143">
    <property type="entry name" value="RND_pump_MFP"/>
</dbReference>
<reference evidence="3 4" key="2">
    <citation type="journal article" date="2010" name="Stand. Genomic Sci.">
        <title>Complete genome sequence of Sebaldella termitidis type strain (NCTC 11300).</title>
        <authorList>
            <person name="Harmon-Smith M."/>
            <person name="Celia L."/>
            <person name="Chertkov O."/>
            <person name="Lapidus A."/>
            <person name="Copeland A."/>
            <person name="Glavina Del Rio T."/>
            <person name="Nolan M."/>
            <person name="Lucas S."/>
            <person name="Tice H."/>
            <person name="Cheng J.F."/>
            <person name="Han C."/>
            <person name="Detter J.C."/>
            <person name="Bruce D."/>
            <person name="Goodwin L."/>
            <person name="Pitluck S."/>
            <person name="Pati A."/>
            <person name="Liolios K."/>
            <person name="Ivanova N."/>
            <person name="Mavromatis K."/>
            <person name="Mikhailova N."/>
            <person name="Chen A."/>
            <person name="Palaniappan K."/>
            <person name="Land M."/>
            <person name="Hauser L."/>
            <person name="Chang Y.J."/>
            <person name="Jeffries C.D."/>
            <person name="Brettin T."/>
            <person name="Goker M."/>
            <person name="Beck B."/>
            <person name="Bristow J."/>
            <person name="Eisen J.A."/>
            <person name="Markowitz V."/>
            <person name="Hugenholtz P."/>
            <person name="Kyrpides N.C."/>
            <person name="Klenk H.P."/>
            <person name="Chen F."/>
        </authorList>
    </citation>
    <scope>NUCLEOTIDE SEQUENCE [LARGE SCALE GENOMIC DNA]</scope>
    <source>
        <strain evidence="4">ATCC 33386 / NCTC 11300</strain>
    </source>
</reference>
<dbReference type="InterPro" id="IPR058792">
    <property type="entry name" value="Beta-barrel_RND_2"/>
</dbReference>
<evidence type="ECO:0000313" key="4">
    <source>
        <dbReference type="Proteomes" id="UP000000845"/>
    </source>
</evidence>
<dbReference type="EMBL" id="CP001739">
    <property type="protein sequence ID" value="ACZ10137.1"/>
    <property type="molecule type" value="Genomic_DNA"/>
</dbReference>
<accession>D1APV3</accession>
<dbReference type="SUPFAM" id="SSF111369">
    <property type="entry name" value="HlyD-like secretion proteins"/>
    <property type="match status" value="1"/>
</dbReference>
<dbReference type="Gene3D" id="2.40.50.100">
    <property type="match status" value="1"/>
</dbReference>
<dbReference type="Proteomes" id="UP000000845">
    <property type="component" value="Chromosome"/>
</dbReference>
<dbReference type="PANTHER" id="PTHR30469">
    <property type="entry name" value="MULTIDRUG RESISTANCE PROTEIN MDTA"/>
    <property type="match status" value="1"/>
</dbReference>
<name>D1APV3_SEBTE</name>
<dbReference type="GO" id="GO:0015562">
    <property type="term" value="F:efflux transmembrane transporter activity"/>
    <property type="evidence" value="ECO:0007669"/>
    <property type="project" value="TreeGrafter"/>
</dbReference>
<dbReference type="RefSeq" id="WP_012862719.1">
    <property type="nucleotide sequence ID" value="NC_013517.1"/>
</dbReference>
<dbReference type="Pfam" id="PF25954">
    <property type="entry name" value="Beta-barrel_RND_2"/>
    <property type="match status" value="1"/>
</dbReference>
<gene>
    <name evidence="3" type="ordered locus">Sterm_3297</name>
</gene>
<evidence type="ECO:0000256" key="1">
    <source>
        <dbReference type="ARBA" id="ARBA00009477"/>
    </source>
</evidence>
<sequence>MKKICYLLIVLVFIFSCKKKEEAVELALPVKVADLKNETLELTYSGNAEIKPVDEVPYTASSSGTLKIINFKNGDYVQKGQLILAIDDQQTRSSQMSASSEYSIAKVEYDKMRTLYEKRLVTETDYFAAKSRFDSAAANLAATNDSVNRTIIRADVSGVISGLNLKQYQEIRVGDTLFTLVSEDTMELEIGVPANTISMIHIGSAVKVKVSEINKEVEAFVSEVSPAADPVTRQFLIKVRIPNPDRELKKGMYGVASVDLGSTQGLVVPQTSIVIKGISKVIFINDNGVAKQVKVNITNQNDQSAVVEGEGLTTGVQYLIEGQTTIENGEKIRVVQ</sequence>
<keyword evidence="4" id="KW-1185">Reference proteome</keyword>